<keyword evidence="4 5" id="KW-0472">Membrane</keyword>
<comment type="subcellular location">
    <subcellularLocation>
        <location evidence="1">Membrane</location>
        <topology evidence="1">Multi-pass membrane protein</topology>
    </subcellularLocation>
</comment>
<dbReference type="GO" id="GO:0016020">
    <property type="term" value="C:membrane"/>
    <property type="evidence" value="ECO:0007669"/>
    <property type="project" value="UniProtKB-SubCell"/>
</dbReference>
<evidence type="ECO:0000256" key="2">
    <source>
        <dbReference type="ARBA" id="ARBA00022692"/>
    </source>
</evidence>
<evidence type="ECO:0000256" key="4">
    <source>
        <dbReference type="ARBA" id="ARBA00023136"/>
    </source>
</evidence>
<feature type="transmembrane region" description="Helical" evidence="5">
    <location>
        <begin position="394"/>
        <end position="414"/>
    </location>
</feature>
<feature type="transmembrane region" description="Helical" evidence="5">
    <location>
        <begin position="547"/>
        <end position="567"/>
    </location>
</feature>
<organism evidence="6 7">
    <name type="scientific">Protaetiibacter larvae</name>
    <dbReference type="NCBI Taxonomy" id="2592654"/>
    <lineage>
        <taxon>Bacteria</taxon>
        <taxon>Bacillati</taxon>
        <taxon>Actinomycetota</taxon>
        <taxon>Actinomycetes</taxon>
        <taxon>Micrococcales</taxon>
        <taxon>Microbacteriaceae</taxon>
        <taxon>Protaetiibacter</taxon>
    </lineage>
</organism>
<dbReference type="InterPro" id="IPR023908">
    <property type="entry name" value="xxxLxxG_rpt"/>
</dbReference>
<feature type="transmembrane region" description="Helical" evidence="5">
    <location>
        <begin position="494"/>
        <end position="513"/>
    </location>
</feature>
<dbReference type="EMBL" id="CP043504">
    <property type="protein sequence ID" value="QEO08560.1"/>
    <property type="molecule type" value="Genomic_DNA"/>
</dbReference>
<dbReference type="NCBIfam" id="TIGR03061">
    <property type="entry name" value="pip_yhgE_Nterm"/>
    <property type="match status" value="1"/>
</dbReference>
<dbReference type="Gene3D" id="3.40.1710.10">
    <property type="entry name" value="abc type-2 transporter like domain"/>
    <property type="match status" value="1"/>
</dbReference>
<dbReference type="InterPro" id="IPR017500">
    <property type="entry name" value="Phage_infect_YhgE_N"/>
</dbReference>
<evidence type="ECO:0000256" key="1">
    <source>
        <dbReference type="ARBA" id="ARBA00004141"/>
    </source>
</evidence>
<dbReference type="RefSeq" id="WP_149323994.1">
    <property type="nucleotide sequence ID" value="NZ_CP043504.1"/>
</dbReference>
<dbReference type="NCBIfam" id="TIGR03057">
    <property type="entry name" value="xxxLxxG_by_4"/>
    <property type="match status" value="2"/>
</dbReference>
<keyword evidence="7" id="KW-1185">Reference proteome</keyword>
<dbReference type="InterPro" id="IPR051328">
    <property type="entry name" value="T7SS_ABC-Transporter"/>
</dbReference>
<dbReference type="InterPro" id="IPR017501">
    <property type="entry name" value="Phage_infect_YhgE_C"/>
</dbReference>
<reference evidence="6 7" key="1">
    <citation type="submission" date="2019-09" db="EMBL/GenBank/DDBJ databases">
        <title>Genome sequencing of strain KACC 19322.</title>
        <authorList>
            <person name="Heo J."/>
            <person name="Kim S.-J."/>
            <person name="Kim J.-S."/>
            <person name="Hong S.-B."/>
            <person name="Kwon S.-W."/>
        </authorList>
    </citation>
    <scope>NUCLEOTIDE SEQUENCE [LARGE SCALE GENOMIC DNA]</scope>
    <source>
        <strain evidence="6 7">KACC 19322</strain>
    </source>
</reference>
<dbReference type="NCBIfam" id="TIGR03062">
    <property type="entry name" value="pip_yhgE_Cterm"/>
    <property type="match status" value="1"/>
</dbReference>
<keyword evidence="2 5" id="KW-0812">Transmembrane</keyword>
<sequence>MSPHTPAPRARRRWIRVLAIVGAAVVPLAFAGLTMASLADTEDGIHRIPAAIVNQDEMVDQTAPDGSTTPVLAGRLLVTELTGTDSPGMDWRLSNAAEAKAALADGEVYAVLTIPADFSASVISLSGSDPVQAQLSLTTDDAHSYLAGSVAQSLGEGMVRAFGSTLTEQYISGMYTQFGTIGEAFTQAADGAGQLADGAAQAATGSAQYADGVASYTRGASSLSAGLQTMKRETAGLGQLGAGVLDYTAGVSQLSAALTAAANDVAANPGDPQKLGTLQYLTAQLELAAAKGTALGDGASGLGALADGIAQTADGAARLATSGGAITSGARSLADGNAQLASGASELANGLQAGAAQLGSADATASSDAASVAADPVGLDVTVANAVTGIGQVVGTYLVPLGLWVGGLAIFLVVPPLSRRILASTAGSGRVLGSALARATAVAGVQAALLVLLMHLVAGVSWTLLPATLAFSLVAAAAFTAFHQLLTVGLGRAGLVISLLLVSLQLAAVGGILPSQALAGPFAWLGGIMPLGWATTGLHQLVAGGDAGTVVASALGLAVFGAASLLVSRLAIRRTRRANALGMLLPAAP</sequence>
<dbReference type="PANTHER" id="PTHR43077">
    <property type="entry name" value="TRANSPORT PERMEASE YVFS-RELATED"/>
    <property type="match status" value="1"/>
</dbReference>
<accession>A0A5C1Y4C0</accession>
<evidence type="ECO:0000313" key="7">
    <source>
        <dbReference type="Proteomes" id="UP000322159"/>
    </source>
</evidence>
<gene>
    <name evidence="6" type="ORF">FLP23_00055</name>
</gene>
<dbReference type="OrthoDB" id="9811483at2"/>
<evidence type="ECO:0000256" key="5">
    <source>
        <dbReference type="SAM" id="Phobius"/>
    </source>
</evidence>
<feature type="transmembrane region" description="Helical" evidence="5">
    <location>
        <begin position="464"/>
        <end position="482"/>
    </location>
</feature>
<keyword evidence="3 5" id="KW-1133">Transmembrane helix</keyword>
<name>A0A5C1Y4C0_9MICO</name>
<evidence type="ECO:0008006" key="8">
    <source>
        <dbReference type="Google" id="ProtNLM"/>
    </source>
</evidence>
<dbReference type="KEGG" id="lyk:FLP23_00055"/>
<dbReference type="AlphaFoldDB" id="A0A5C1Y4C0"/>
<dbReference type="Proteomes" id="UP000322159">
    <property type="component" value="Chromosome"/>
</dbReference>
<protein>
    <recommendedName>
        <fullName evidence="8">YhgE/Pip domain-containing protein</fullName>
    </recommendedName>
</protein>
<dbReference type="PANTHER" id="PTHR43077:SF5">
    <property type="entry name" value="PHAGE INFECTION PROTEIN"/>
    <property type="match status" value="1"/>
</dbReference>
<feature type="transmembrane region" description="Helical" evidence="5">
    <location>
        <begin position="435"/>
        <end position="458"/>
    </location>
</feature>
<proteinExistence type="predicted"/>
<evidence type="ECO:0000256" key="3">
    <source>
        <dbReference type="ARBA" id="ARBA00022989"/>
    </source>
</evidence>
<evidence type="ECO:0000313" key="6">
    <source>
        <dbReference type="EMBL" id="QEO08560.1"/>
    </source>
</evidence>